<dbReference type="AlphaFoldDB" id="A0A134B2K6"/>
<protein>
    <submittedName>
        <fullName evidence="1">Uncharacterized protein</fullName>
    </submittedName>
</protein>
<organism evidence="1">
    <name type="scientific">Prevotella amnii</name>
    <dbReference type="NCBI Taxonomy" id="419005"/>
    <lineage>
        <taxon>Bacteria</taxon>
        <taxon>Pseudomonadati</taxon>
        <taxon>Bacteroidota</taxon>
        <taxon>Bacteroidia</taxon>
        <taxon>Bacteroidales</taxon>
        <taxon>Prevotellaceae</taxon>
        <taxon>Prevotella</taxon>
    </lineage>
</organism>
<name>A0A134B2K6_9BACT</name>
<dbReference type="Proteomes" id="UP000070531">
    <property type="component" value="Unassembled WGS sequence"/>
</dbReference>
<proteinExistence type="predicted"/>
<dbReference type="PATRIC" id="fig|419005.5.peg.2159"/>
<sequence>MNIKKILRFYISQKHLYTKKEYPHYLLYIRDTLLYITENYIFLYNLP</sequence>
<comment type="caution">
    <text evidence="1">The sequence shown here is derived from an EMBL/GenBank/DDBJ whole genome shotgun (WGS) entry which is preliminary data.</text>
</comment>
<evidence type="ECO:0000313" key="1">
    <source>
        <dbReference type="EMBL" id="KXB74167.1"/>
    </source>
</evidence>
<dbReference type="STRING" id="419005.HMPREF1860_02157"/>
<dbReference type="EMBL" id="LSDL01000153">
    <property type="protein sequence ID" value="KXB74167.1"/>
    <property type="molecule type" value="Genomic_DNA"/>
</dbReference>
<accession>A0A134B2K6</accession>
<gene>
    <name evidence="1" type="ORF">HMPREF1860_02157</name>
</gene>
<reference evidence="1 2" key="1">
    <citation type="submission" date="2016-01" db="EMBL/GenBank/DDBJ databases">
        <authorList>
            <person name="Oliw E.H."/>
        </authorList>
    </citation>
    <scope>NUCLEOTIDE SEQUENCE [LARGE SCALE GENOMIC DNA]</scope>
    <source>
        <strain evidence="1 2">DNF00307</strain>
    </source>
</reference>
<evidence type="ECO:0000313" key="2">
    <source>
        <dbReference type="Proteomes" id="UP000070531"/>
    </source>
</evidence>